<comment type="caution">
    <text evidence="1">The sequence shown here is derived from an EMBL/GenBank/DDBJ whole genome shotgun (WGS) entry which is preliminary data.</text>
</comment>
<dbReference type="EMBL" id="JACXSS010000001">
    <property type="protein sequence ID" value="MBD9354367.1"/>
    <property type="molecule type" value="Genomic_DNA"/>
</dbReference>
<accession>A0ABR9CXH0</accession>
<proteinExistence type="predicted"/>
<dbReference type="Proteomes" id="UP000652176">
    <property type="component" value="Unassembled WGS sequence"/>
</dbReference>
<sequence>MTKPFWIGAKVGDSGPGGGSASRAIRALWQGSSLSMIERGIDQLWFLGEITQSKALIAVNNIEIKLPTIGFILNALKYKARTIWHKYCYINGGVKDVKFSPP</sequence>
<name>A0ABR9CXH0_9GAMM</name>
<keyword evidence="2" id="KW-1185">Reference proteome</keyword>
<evidence type="ECO:0000313" key="1">
    <source>
        <dbReference type="EMBL" id="MBD9354367.1"/>
    </source>
</evidence>
<protein>
    <submittedName>
        <fullName evidence="1">Uncharacterized protein</fullName>
    </submittedName>
</protein>
<evidence type="ECO:0000313" key="2">
    <source>
        <dbReference type="Proteomes" id="UP000652176"/>
    </source>
</evidence>
<reference evidence="1 2" key="1">
    <citation type="submission" date="2020-09" db="EMBL/GenBank/DDBJ databases">
        <title>Methylomonas albis sp. nov. and Methylomonas fluvii sp. nov.: Two cold-adapted methanotrophs from the River Elbe and an amended description of Methylovulum psychrotolerans strain Eb1.</title>
        <authorList>
            <person name="Bussmann I.K."/>
            <person name="Klings K.-W."/>
            <person name="Warnstedt J."/>
            <person name="Hoppert M."/>
            <person name="Saborowski A."/>
            <person name="Horn F."/>
            <person name="Liebner S."/>
        </authorList>
    </citation>
    <scope>NUCLEOTIDE SEQUENCE [LARGE SCALE GENOMIC DNA]</scope>
    <source>
        <strain evidence="1 2">EbA</strain>
    </source>
</reference>
<dbReference type="RefSeq" id="WP_192377389.1">
    <property type="nucleotide sequence ID" value="NZ_CAJHIV010000001.1"/>
</dbReference>
<gene>
    <name evidence="1" type="ORF">IE877_00430</name>
</gene>
<organism evidence="1 2">
    <name type="scientific">Methylomonas albis</name>
    <dbReference type="NCBI Taxonomy" id="1854563"/>
    <lineage>
        <taxon>Bacteria</taxon>
        <taxon>Pseudomonadati</taxon>
        <taxon>Pseudomonadota</taxon>
        <taxon>Gammaproteobacteria</taxon>
        <taxon>Methylococcales</taxon>
        <taxon>Methylococcaceae</taxon>
        <taxon>Methylomonas</taxon>
    </lineage>
</organism>